<organism evidence="13">
    <name type="scientific">Guillardia theta (strain CCMP2712)</name>
    <name type="common">Cryptophyte</name>
    <dbReference type="NCBI Taxonomy" id="905079"/>
    <lineage>
        <taxon>Eukaryota</taxon>
        <taxon>Cryptophyceae</taxon>
        <taxon>Pyrenomonadales</taxon>
        <taxon>Geminigeraceae</taxon>
        <taxon>Guillardia</taxon>
    </lineage>
</organism>
<dbReference type="EC" id="3.5.1.108" evidence="4"/>
<keyword evidence="9" id="KW-0862">Zinc</keyword>
<dbReference type="GO" id="GO:0016020">
    <property type="term" value="C:membrane"/>
    <property type="evidence" value="ECO:0007669"/>
    <property type="project" value="GOC"/>
</dbReference>
<evidence type="ECO:0000256" key="9">
    <source>
        <dbReference type="ARBA" id="ARBA00022833"/>
    </source>
</evidence>
<evidence type="ECO:0000256" key="12">
    <source>
        <dbReference type="ARBA" id="ARBA00024987"/>
    </source>
</evidence>
<dbReference type="GeneID" id="17299880"/>
<dbReference type="RefSeq" id="XP_005830053.1">
    <property type="nucleotide sequence ID" value="XM_005829996.1"/>
</dbReference>
<dbReference type="EnsemblProtists" id="EKX43073">
    <property type="protein sequence ID" value="EKX43073"/>
    <property type="gene ID" value="GUITHDRAFT_110798"/>
</dbReference>
<name>L1J3G7_GUITC</name>
<evidence type="ECO:0000256" key="1">
    <source>
        <dbReference type="ARBA" id="ARBA00001947"/>
    </source>
</evidence>
<keyword evidence="15" id="KW-1185">Reference proteome</keyword>
<comment type="function">
    <text evidence="12">Involved in the biosynthesis of lipid A, a phosphorylated glycolipid that in bacteria anchors the lipopolysaccharide to the outer membrane of the cell. Lipid A-like molecules in plants may serve as structural components of the outer membranes of mitochondria and/or chloroplasts, or may be involved in signal transduction or plant defense responses.</text>
</comment>
<dbReference type="Proteomes" id="UP000011087">
    <property type="component" value="Unassembled WGS sequence"/>
</dbReference>
<protein>
    <recommendedName>
        <fullName evidence="4">UDP-3-O-acyl-N-acetylglucosamine deacetylase</fullName>
        <ecNumber evidence="4">3.5.1.108</ecNumber>
    </recommendedName>
</protein>
<dbReference type="PANTHER" id="PTHR33694:SF1">
    <property type="entry name" value="UDP-3-O-ACYL-N-ACETYLGLUCOSAMINE DEACETYLASE 1, MITOCHONDRIAL-RELATED"/>
    <property type="match status" value="1"/>
</dbReference>
<keyword evidence="7" id="KW-0479">Metal-binding</keyword>
<evidence type="ECO:0000256" key="11">
    <source>
        <dbReference type="ARBA" id="ARBA00024535"/>
    </source>
</evidence>
<dbReference type="HAMAP" id="MF_00388">
    <property type="entry name" value="LpxC"/>
    <property type="match status" value="1"/>
</dbReference>
<keyword evidence="6" id="KW-0441">Lipid A biosynthesis</keyword>
<keyword evidence="10" id="KW-0443">Lipid metabolism</keyword>
<dbReference type="PANTHER" id="PTHR33694">
    <property type="entry name" value="UDP-3-O-ACYL-N-ACETYLGLUCOSAMINE DEACETYLASE 1, MITOCHONDRIAL-RELATED"/>
    <property type="match status" value="1"/>
</dbReference>
<dbReference type="InterPro" id="IPR011334">
    <property type="entry name" value="UDP-acyl_GlcNac_deAcase_C"/>
</dbReference>
<dbReference type="STRING" id="905079.L1J3G7"/>
<evidence type="ECO:0000256" key="5">
    <source>
        <dbReference type="ARBA" id="ARBA00022516"/>
    </source>
</evidence>
<dbReference type="Pfam" id="PF03331">
    <property type="entry name" value="LpxC"/>
    <property type="match status" value="2"/>
</dbReference>
<dbReference type="UniPathway" id="UPA00359">
    <property type="reaction ID" value="UER00478"/>
</dbReference>
<reference evidence="15" key="2">
    <citation type="submission" date="2012-11" db="EMBL/GenBank/DDBJ databases">
        <authorList>
            <person name="Kuo A."/>
            <person name="Curtis B.A."/>
            <person name="Tanifuji G."/>
            <person name="Burki F."/>
            <person name="Gruber A."/>
            <person name="Irimia M."/>
            <person name="Maruyama S."/>
            <person name="Arias M.C."/>
            <person name="Ball S.G."/>
            <person name="Gile G.H."/>
            <person name="Hirakawa Y."/>
            <person name="Hopkins J.F."/>
            <person name="Rensing S.A."/>
            <person name="Schmutz J."/>
            <person name="Symeonidi A."/>
            <person name="Elias M."/>
            <person name="Eveleigh R.J."/>
            <person name="Herman E.K."/>
            <person name="Klute M.J."/>
            <person name="Nakayama T."/>
            <person name="Obornik M."/>
            <person name="Reyes-Prieto A."/>
            <person name="Armbrust E.V."/>
            <person name="Aves S.J."/>
            <person name="Beiko R.G."/>
            <person name="Coutinho P."/>
            <person name="Dacks J.B."/>
            <person name="Durnford D.G."/>
            <person name="Fast N.M."/>
            <person name="Green B.R."/>
            <person name="Grisdale C."/>
            <person name="Hempe F."/>
            <person name="Henrissat B."/>
            <person name="Hoppner M.P."/>
            <person name="Ishida K.-I."/>
            <person name="Kim E."/>
            <person name="Koreny L."/>
            <person name="Kroth P.G."/>
            <person name="Liu Y."/>
            <person name="Malik S.-B."/>
            <person name="Maier U.G."/>
            <person name="McRose D."/>
            <person name="Mock T."/>
            <person name="Neilson J.A."/>
            <person name="Onodera N.T."/>
            <person name="Poole A.M."/>
            <person name="Pritham E.J."/>
            <person name="Richards T.A."/>
            <person name="Rocap G."/>
            <person name="Roy S.W."/>
            <person name="Sarai C."/>
            <person name="Schaack S."/>
            <person name="Shirato S."/>
            <person name="Slamovits C.H."/>
            <person name="Spencer D.F."/>
            <person name="Suzuki S."/>
            <person name="Worden A.Z."/>
            <person name="Zauner S."/>
            <person name="Barry K."/>
            <person name="Bell C."/>
            <person name="Bharti A.K."/>
            <person name="Crow J.A."/>
            <person name="Grimwood J."/>
            <person name="Kramer R."/>
            <person name="Lindquist E."/>
            <person name="Lucas S."/>
            <person name="Salamov A."/>
            <person name="McFadden G.I."/>
            <person name="Lane C.E."/>
            <person name="Keeling P.J."/>
            <person name="Gray M.W."/>
            <person name="Grigoriev I.V."/>
            <person name="Archibald J.M."/>
        </authorList>
    </citation>
    <scope>NUCLEOTIDE SEQUENCE</scope>
    <source>
        <strain evidence="15">CCMP2712</strain>
    </source>
</reference>
<dbReference type="eggNOG" id="ENOG502QT9Y">
    <property type="taxonomic scope" value="Eukaryota"/>
</dbReference>
<dbReference type="GO" id="GO:2001289">
    <property type="term" value="P:lipid X metabolic process"/>
    <property type="evidence" value="ECO:0007669"/>
    <property type="project" value="UniProtKB-ARBA"/>
</dbReference>
<sequence>MRRAWQRTVKAAMAWEGQGLHGGERARMVVHPAAGNAGILIQGIRASWESVVDTSLSVTLGQPPKNGLQRTLAAAGVWISRGGAQTLGHLLSGPTVSTVEHLMAALSGCGVDNARVEVSGGEVPIMDGSAKEFVSMLKDNVVELPEFERRWIVVEKEVIVDDGHGRMAMLSPPSHAERSRGSLRLHVEVNYDEKFEQGAGVTSEGEGAGGAGGWRGRWGGSRVFEFEREEFEGVASARTFCFHQDVEQMRRMGLARGGSLLNAVVFKGGEVMNEEGLRFPDEMVRHKALDALGDLSLGGRLVGRYQSVKAGHGINVQLLRKLFASGENYRCA</sequence>
<dbReference type="InterPro" id="IPR004463">
    <property type="entry name" value="UDP-acyl_GlcNac_deAcase"/>
</dbReference>
<gene>
    <name evidence="13" type="ORF">GUITHDRAFT_110798</name>
</gene>
<dbReference type="EMBL" id="JH993012">
    <property type="protein sequence ID" value="EKX43073.1"/>
    <property type="molecule type" value="Genomic_DNA"/>
</dbReference>
<reference evidence="14" key="3">
    <citation type="submission" date="2016-03" db="UniProtKB">
        <authorList>
            <consortium name="EnsemblProtists"/>
        </authorList>
    </citation>
    <scope>IDENTIFICATION</scope>
</reference>
<evidence type="ECO:0000313" key="13">
    <source>
        <dbReference type="EMBL" id="EKX43073.1"/>
    </source>
</evidence>
<evidence type="ECO:0000313" key="15">
    <source>
        <dbReference type="Proteomes" id="UP000011087"/>
    </source>
</evidence>
<dbReference type="GO" id="GO:0009245">
    <property type="term" value="P:lipid A biosynthetic process"/>
    <property type="evidence" value="ECO:0007669"/>
    <property type="project" value="UniProtKB-KW"/>
</dbReference>
<dbReference type="GO" id="GO:0103117">
    <property type="term" value="F:UDP-3-O-acyl-N-acetylglucosamine deacetylase activity"/>
    <property type="evidence" value="ECO:0007669"/>
    <property type="project" value="UniProtKB-EC"/>
</dbReference>
<accession>L1J3G7</accession>
<dbReference type="PaxDb" id="55529-EKX43073"/>
<evidence type="ECO:0000313" key="14">
    <source>
        <dbReference type="EnsemblProtists" id="EKX43073"/>
    </source>
</evidence>
<dbReference type="GO" id="GO:0046872">
    <property type="term" value="F:metal ion binding"/>
    <property type="evidence" value="ECO:0007669"/>
    <property type="project" value="UniProtKB-KW"/>
</dbReference>
<keyword evidence="8" id="KW-0378">Hydrolase</keyword>
<evidence type="ECO:0000256" key="2">
    <source>
        <dbReference type="ARBA" id="ARBA00005002"/>
    </source>
</evidence>
<evidence type="ECO:0000256" key="7">
    <source>
        <dbReference type="ARBA" id="ARBA00022723"/>
    </source>
</evidence>
<dbReference type="Gene3D" id="3.30.230.20">
    <property type="entry name" value="lpxc deacetylase, domain 1"/>
    <property type="match status" value="1"/>
</dbReference>
<evidence type="ECO:0000256" key="8">
    <source>
        <dbReference type="ARBA" id="ARBA00022801"/>
    </source>
</evidence>
<comment type="catalytic activity">
    <reaction evidence="11">
        <text>a UDP-3-O-[(3R)-3-hydroxyacyl]-N-acetyl-alpha-D-glucosamine + H2O = a UDP-3-O-[(3R)-3-hydroxyacyl]-alpha-D-glucosamine + acetate</text>
        <dbReference type="Rhea" id="RHEA:67816"/>
        <dbReference type="ChEBI" id="CHEBI:15377"/>
        <dbReference type="ChEBI" id="CHEBI:30089"/>
        <dbReference type="ChEBI" id="CHEBI:137740"/>
        <dbReference type="ChEBI" id="CHEBI:173225"/>
        <dbReference type="EC" id="3.5.1.108"/>
    </reaction>
</comment>
<comment type="cofactor">
    <cofactor evidence="1">
        <name>Zn(2+)</name>
        <dbReference type="ChEBI" id="CHEBI:29105"/>
    </cofactor>
</comment>
<comment type="pathway">
    <text evidence="2">Glycolipid biosynthesis; lipid IV(A) biosynthesis; lipid IV(A) from (3R)-3-hydroxytetradecanoyl-[acyl-carrier-protein] and UDP-N-acetyl-alpha-D-glucosamine: step 2/6.</text>
</comment>
<dbReference type="InterPro" id="IPR015870">
    <property type="entry name" value="UDP-acyl_N-AcGlcN_deAcase_N"/>
</dbReference>
<reference evidence="13 15" key="1">
    <citation type="journal article" date="2012" name="Nature">
        <title>Algal genomes reveal evolutionary mosaicism and the fate of nucleomorphs.</title>
        <authorList>
            <consortium name="DOE Joint Genome Institute"/>
            <person name="Curtis B.A."/>
            <person name="Tanifuji G."/>
            <person name="Burki F."/>
            <person name="Gruber A."/>
            <person name="Irimia M."/>
            <person name="Maruyama S."/>
            <person name="Arias M.C."/>
            <person name="Ball S.G."/>
            <person name="Gile G.H."/>
            <person name="Hirakawa Y."/>
            <person name="Hopkins J.F."/>
            <person name="Kuo A."/>
            <person name="Rensing S.A."/>
            <person name="Schmutz J."/>
            <person name="Symeonidi A."/>
            <person name="Elias M."/>
            <person name="Eveleigh R.J."/>
            <person name="Herman E.K."/>
            <person name="Klute M.J."/>
            <person name="Nakayama T."/>
            <person name="Obornik M."/>
            <person name="Reyes-Prieto A."/>
            <person name="Armbrust E.V."/>
            <person name="Aves S.J."/>
            <person name="Beiko R.G."/>
            <person name="Coutinho P."/>
            <person name="Dacks J.B."/>
            <person name="Durnford D.G."/>
            <person name="Fast N.M."/>
            <person name="Green B.R."/>
            <person name="Grisdale C.J."/>
            <person name="Hempel F."/>
            <person name="Henrissat B."/>
            <person name="Hoppner M.P."/>
            <person name="Ishida K."/>
            <person name="Kim E."/>
            <person name="Koreny L."/>
            <person name="Kroth P.G."/>
            <person name="Liu Y."/>
            <person name="Malik S.B."/>
            <person name="Maier U.G."/>
            <person name="McRose D."/>
            <person name="Mock T."/>
            <person name="Neilson J.A."/>
            <person name="Onodera N.T."/>
            <person name="Poole A.M."/>
            <person name="Pritham E.J."/>
            <person name="Richards T.A."/>
            <person name="Rocap G."/>
            <person name="Roy S.W."/>
            <person name="Sarai C."/>
            <person name="Schaack S."/>
            <person name="Shirato S."/>
            <person name="Slamovits C.H."/>
            <person name="Spencer D.F."/>
            <person name="Suzuki S."/>
            <person name="Worden A.Z."/>
            <person name="Zauner S."/>
            <person name="Barry K."/>
            <person name="Bell C."/>
            <person name="Bharti A.K."/>
            <person name="Crow J.A."/>
            <person name="Grimwood J."/>
            <person name="Kramer R."/>
            <person name="Lindquist E."/>
            <person name="Lucas S."/>
            <person name="Salamov A."/>
            <person name="McFadden G.I."/>
            <person name="Lane C.E."/>
            <person name="Keeling P.J."/>
            <person name="Gray M.W."/>
            <person name="Grigoriev I.V."/>
            <person name="Archibald J.M."/>
        </authorList>
    </citation>
    <scope>NUCLEOTIDE SEQUENCE</scope>
    <source>
        <strain evidence="13 15">CCMP2712</strain>
    </source>
</reference>
<evidence type="ECO:0000256" key="4">
    <source>
        <dbReference type="ARBA" id="ARBA00012745"/>
    </source>
</evidence>
<dbReference type="InterPro" id="IPR020568">
    <property type="entry name" value="Ribosomal_Su5_D2-typ_SF"/>
</dbReference>
<dbReference type="Gene3D" id="3.30.1700.10">
    <property type="entry name" value="lpxc deacetylase, domain 2"/>
    <property type="match status" value="1"/>
</dbReference>
<dbReference type="OMA" id="IVFYRSD"/>
<dbReference type="OrthoDB" id="10265200at2759"/>
<evidence type="ECO:0000256" key="10">
    <source>
        <dbReference type="ARBA" id="ARBA00023098"/>
    </source>
</evidence>
<proteinExistence type="inferred from homology"/>
<keyword evidence="5" id="KW-0444">Lipid biosynthesis</keyword>
<evidence type="ECO:0000256" key="3">
    <source>
        <dbReference type="ARBA" id="ARBA00006170"/>
    </source>
</evidence>
<dbReference type="KEGG" id="gtt:GUITHDRAFT_110798"/>
<evidence type="ECO:0000256" key="6">
    <source>
        <dbReference type="ARBA" id="ARBA00022556"/>
    </source>
</evidence>
<dbReference type="SUPFAM" id="SSF54211">
    <property type="entry name" value="Ribosomal protein S5 domain 2-like"/>
    <property type="match status" value="3"/>
</dbReference>
<comment type="similarity">
    <text evidence="3">Belongs to the LpxC family.</text>
</comment>
<dbReference type="HOGENOM" id="CLU_046528_1_0_1"/>
<dbReference type="AlphaFoldDB" id="L1J3G7"/>